<evidence type="ECO:0000259" key="1">
    <source>
        <dbReference type="PROSITE" id="PS51833"/>
    </source>
</evidence>
<feature type="non-terminal residue" evidence="2">
    <location>
        <position position="1"/>
    </location>
</feature>
<dbReference type="InterPro" id="IPR006675">
    <property type="entry name" value="HDIG_dom"/>
</dbReference>
<reference evidence="2" key="1">
    <citation type="journal article" date="2014" name="Front. Microbiol.">
        <title>High frequency of phylogenetically diverse reductive dehalogenase-homologous genes in deep subseafloor sedimentary metagenomes.</title>
        <authorList>
            <person name="Kawai M."/>
            <person name="Futagami T."/>
            <person name="Toyoda A."/>
            <person name="Takaki Y."/>
            <person name="Nishi S."/>
            <person name="Hori S."/>
            <person name="Arai W."/>
            <person name="Tsubouchi T."/>
            <person name="Morono Y."/>
            <person name="Uchiyama I."/>
            <person name="Ito T."/>
            <person name="Fujiyama A."/>
            <person name="Inagaki F."/>
            <person name="Takami H."/>
        </authorList>
    </citation>
    <scope>NUCLEOTIDE SEQUENCE</scope>
    <source>
        <strain evidence="2">Expedition CK06-06</strain>
    </source>
</reference>
<dbReference type="EMBL" id="BARU01003289">
    <property type="protein sequence ID" value="GAH22329.1"/>
    <property type="molecule type" value="Genomic_DNA"/>
</dbReference>
<dbReference type="InterPro" id="IPR013976">
    <property type="entry name" value="HDOD"/>
</dbReference>
<organism evidence="2">
    <name type="scientific">marine sediment metagenome</name>
    <dbReference type="NCBI Taxonomy" id="412755"/>
    <lineage>
        <taxon>unclassified sequences</taxon>
        <taxon>metagenomes</taxon>
        <taxon>ecological metagenomes</taxon>
    </lineage>
</organism>
<dbReference type="PANTHER" id="PTHR33525:SF3">
    <property type="entry name" value="RIBONUCLEASE Y"/>
    <property type="match status" value="1"/>
</dbReference>
<sequence length="225" mass="25092">FGLRKKIASIRQAVAYLGIDKVASLAMMGNSADNFSEAQGGYDLNEGELWRYSVSSALIAQDLAEKRHLNDIPLIFTSALLKDIGKIILNTYVKDSFEDIIEIVQNKGLTFIEAERDIIGIDHAELGAIAAERWNFNPDMVNIIRNHHDPDKASPNDLSIPIIYLADSICMMIGIGVGSDGLAYRYHQDVVDRLHFSNIDLQKTIASFWERLKGVEELVNLSRGD</sequence>
<accession>X1EYS6</accession>
<dbReference type="Pfam" id="PF08668">
    <property type="entry name" value="HDOD"/>
    <property type="match status" value="1"/>
</dbReference>
<dbReference type="Gene3D" id="1.10.3210.10">
    <property type="entry name" value="Hypothetical protein af1432"/>
    <property type="match status" value="1"/>
</dbReference>
<proteinExistence type="predicted"/>
<dbReference type="PROSITE" id="PS51833">
    <property type="entry name" value="HDOD"/>
    <property type="match status" value="1"/>
</dbReference>
<feature type="domain" description="HDOD" evidence="1">
    <location>
        <begin position="1"/>
        <end position="150"/>
    </location>
</feature>
<comment type="caution">
    <text evidence="2">The sequence shown here is derived from an EMBL/GenBank/DDBJ whole genome shotgun (WGS) entry which is preliminary data.</text>
</comment>
<dbReference type="AlphaFoldDB" id="X1EYS6"/>
<dbReference type="NCBIfam" id="TIGR00277">
    <property type="entry name" value="HDIG"/>
    <property type="match status" value="1"/>
</dbReference>
<gene>
    <name evidence="2" type="ORF">S03H2_07209</name>
</gene>
<dbReference type="SUPFAM" id="SSF109604">
    <property type="entry name" value="HD-domain/PDEase-like"/>
    <property type="match status" value="1"/>
</dbReference>
<evidence type="ECO:0000313" key="2">
    <source>
        <dbReference type="EMBL" id="GAH22329.1"/>
    </source>
</evidence>
<name>X1EYS6_9ZZZZ</name>
<dbReference type="InterPro" id="IPR052340">
    <property type="entry name" value="RNase_Y/CdgJ"/>
</dbReference>
<protein>
    <recommendedName>
        <fullName evidence="1">HDOD domain-containing protein</fullName>
    </recommendedName>
</protein>
<dbReference type="PANTHER" id="PTHR33525">
    <property type="match status" value="1"/>
</dbReference>